<dbReference type="Proteomes" id="UP001152759">
    <property type="component" value="Chromosome 9"/>
</dbReference>
<evidence type="ECO:0008006" key="12">
    <source>
        <dbReference type="Google" id="ProtNLM"/>
    </source>
</evidence>
<dbReference type="GO" id="GO:0000122">
    <property type="term" value="P:negative regulation of transcription by RNA polymerase II"/>
    <property type="evidence" value="ECO:0007669"/>
    <property type="project" value="TreeGrafter"/>
</dbReference>
<evidence type="ECO:0000256" key="5">
    <source>
        <dbReference type="ARBA" id="ARBA00023163"/>
    </source>
</evidence>
<dbReference type="EMBL" id="OU963870">
    <property type="protein sequence ID" value="CAH0396099.1"/>
    <property type="molecule type" value="Genomic_DNA"/>
</dbReference>
<evidence type="ECO:0000256" key="3">
    <source>
        <dbReference type="ARBA" id="ARBA00022553"/>
    </source>
</evidence>
<dbReference type="FunFam" id="4.10.1240.50:FF:000005">
    <property type="entry name" value="Mesoderm induction early response protein 3"/>
    <property type="match status" value="1"/>
</dbReference>
<keyword evidence="3" id="KW-0597">Phosphoprotein</keyword>
<feature type="region of interest" description="Disordered" evidence="7">
    <location>
        <begin position="36"/>
        <end position="164"/>
    </location>
</feature>
<evidence type="ECO:0000256" key="1">
    <source>
        <dbReference type="ARBA" id="ARBA00004123"/>
    </source>
</evidence>
<dbReference type="InterPro" id="IPR040138">
    <property type="entry name" value="MIER/MTA"/>
</dbReference>
<dbReference type="PROSITE" id="PS51293">
    <property type="entry name" value="SANT"/>
    <property type="match status" value="1"/>
</dbReference>
<proteinExistence type="predicted"/>
<dbReference type="Pfam" id="PF19426">
    <property type="entry name" value="MIER1_3_C"/>
    <property type="match status" value="1"/>
</dbReference>
<dbReference type="FunFam" id="1.10.10.60:FF:000025">
    <property type="entry name" value="Mesoderm induction early response 1, transcriptional regulator"/>
    <property type="match status" value="1"/>
</dbReference>
<dbReference type="OrthoDB" id="5916873at2759"/>
<dbReference type="KEGG" id="btab:109036097"/>
<accession>A0A9P0FA76</accession>
<evidence type="ECO:0000259" key="8">
    <source>
        <dbReference type="PROSITE" id="PS51156"/>
    </source>
</evidence>
<name>A0A9P0FA76_BEMTA</name>
<dbReference type="AlphaFoldDB" id="A0A9P0FA76"/>
<feature type="compositionally biased region" description="Basic and acidic residues" evidence="7">
    <location>
        <begin position="45"/>
        <end position="60"/>
    </location>
</feature>
<evidence type="ECO:0000256" key="2">
    <source>
        <dbReference type="ARBA" id="ARBA00022491"/>
    </source>
</evidence>
<dbReference type="GO" id="GO:0032991">
    <property type="term" value="C:protein-containing complex"/>
    <property type="evidence" value="ECO:0007669"/>
    <property type="project" value="UniProtKB-ARBA"/>
</dbReference>
<dbReference type="InterPro" id="IPR000949">
    <property type="entry name" value="ELM2_dom"/>
</dbReference>
<feature type="compositionally biased region" description="Acidic residues" evidence="7">
    <location>
        <begin position="153"/>
        <end position="164"/>
    </location>
</feature>
<feature type="domain" description="SANT" evidence="9">
    <location>
        <begin position="273"/>
        <end position="325"/>
    </location>
</feature>
<keyword evidence="2" id="KW-0678">Repressor</keyword>
<dbReference type="CDD" id="cd11661">
    <property type="entry name" value="SANT_MTA3_like"/>
    <property type="match status" value="1"/>
</dbReference>
<dbReference type="SUPFAM" id="SSF46689">
    <property type="entry name" value="Homeodomain-like"/>
    <property type="match status" value="1"/>
</dbReference>
<dbReference type="PROSITE" id="PS51156">
    <property type="entry name" value="ELM2"/>
    <property type="match status" value="1"/>
</dbReference>
<feature type="compositionally biased region" description="Basic and acidic residues" evidence="7">
    <location>
        <begin position="72"/>
        <end position="98"/>
    </location>
</feature>
<organism evidence="10 11">
    <name type="scientific">Bemisia tabaci</name>
    <name type="common">Sweetpotato whitefly</name>
    <name type="synonym">Aleurodes tabaci</name>
    <dbReference type="NCBI Taxonomy" id="7038"/>
    <lineage>
        <taxon>Eukaryota</taxon>
        <taxon>Metazoa</taxon>
        <taxon>Ecdysozoa</taxon>
        <taxon>Arthropoda</taxon>
        <taxon>Hexapoda</taxon>
        <taxon>Insecta</taxon>
        <taxon>Pterygota</taxon>
        <taxon>Neoptera</taxon>
        <taxon>Paraneoptera</taxon>
        <taxon>Hemiptera</taxon>
        <taxon>Sternorrhyncha</taxon>
        <taxon>Aleyrodoidea</taxon>
        <taxon>Aleyrodidae</taxon>
        <taxon>Aleyrodinae</taxon>
        <taxon>Bemisia</taxon>
    </lineage>
</organism>
<dbReference type="GO" id="GO:0003714">
    <property type="term" value="F:transcription corepressor activity"/>
    <property type="evidence" value="ECO:0007669"/>
    <property type="project" value="TreeGrafter"/>
</dbReference>
<evidence type="ECO:0000313" key="11">
    <source>
        <dbReference type="Proteomes" id="UP001152759"/>
    </source>
</evidence>
<dbReference type="GO" id="GO:0042826">
    <property type="term" value="F:histone deacetylase binding"/>
    <property type="evidence" value="ECO:0007669"/>
    <property type="project" value="TreeGrafter"/>
</dbReference>
<dbReference type="GO" id="GO:0005654">
    <property type="term" value="C:nucleoplasm"/>
    <property type="evidence" value="ECO:0007669"/>
    <property type="project" value="TreeGrafter"/>
</dbReference>
<keyword evidence="4" id="KW-0805">Transcription regulation</keyword>
<keyword evidence="5" id="KW-0804">Transcription</keyword>
<comment type="subcellular location">
    <subcellularLocation>
        <location evidence="1">Nucleus</location>
    </subcellularLocation>
</comment>
<dbReference type="SMART" id="SM00717">
    <property type="entry name" value="SANT"/>
    <property type="match status" value="1"/>
</dbReference>
<sequence>MESESIPAKRIKLKEDVEFTPPVEMMVNDFDDERTLDEEEALESQEDHQTELSDLQKEGDMPLEELLAMYGYKDEEGSTDSKSEVTSTKEEPQEKEAENDMASKASSAEEATKQEEESDEEEEKPSELAKLYEDIPDSNASGRSLRLSRPQSEEEEEDYDYSPDEEEWKKTIMIGRTYQADVPEGLCKYDDALPYENEDKLLWDPQQLSNKELEEYLTKALEPLISSAQGIAMIPVGSHIKDDEQALYLLLQCGYNTEEALRRRRLNAVQPTDSMSLWSEEECKNFENGLRLYGKDFHQIQQNKVRTRSVGELVQFYYLWKKTERHDIFANKARLEKKKYALHPGVTDYMDRFLEDQDSGGATRDRSSSPNVVCVIYGDPKRLQRNSNLNDQISSSNLTVEADEKG</sequence>
<dbReference type="PANTHER" id="PTHR10865:SF28">
    <property type="entry name" value="ELM2 DOMAIN-CONTAINING PROTEIN"/>
    <property type="match status" value="1"/>
</dbReference>
<dbReference type="Gene3D" id="1.10.10.60">
    <property type="entry name" value="Homeodomain-like"/>
    <property type="match status" value="1"/>
</dbReference>
<feature type="domain" description="ELM2" evidence="8">
    <location>
        <begin position="170"/>
        <end position="268"/>
    </location>
</feature>
<dbReference type="PANTHER" id="PTHR10865">
    <property type="entry name" value="METASTASIS-ASSOCIATED PROTEIN AND MESODERM INDUCTION EARLY RESPONSE PROTEIN"/>
    <property type="match status" value="1"/>
</dbReference>
<dbReference type="InterPro" id="IPR045787">
    <property type="entry name" value="MIER1/3_C"/>
</dbReference>
<evidence type="ECO:0000256" key="4">
    <source>
        <dbReference type="ARBA" id="ARBA00023015"/>
    </source>
</evidence>
<dbReference type="InterPro" id="IPR009057">
    <property type="entry name" value="Homeodomain-like_sf"/>
</dbReference>
<evidence type="ECO:0000256" key="7">
    <source>
        <dbReference type="SAM" id="MobiDB-lite"/>
    </source>
</evidence>
<keyword evidence="11" id="KW-1185">Reference proteome</keyword>
<gene>
    <name evidence="10" type="ORF">BEMITA_LOCUS14206</name>
</gene>
<evidence type="ECO:0000256" key="6">
    <source>
        <dbReference type="ARBA" id="ARBA00023242"/>
    </source>
</evidence>
<dbReference type="InterPro" id="IPR017884">
    <property type="entry name" value="SANT_dom"/>
</dbReference>
<dbReference type="InterPro" id="IPR001005">
    <property type="entry name" value="SANT/Myb"/>
</dbReference>
<dbReference type="Pfam" id="PF01448">
    <property type="entry name" value="ELM2"/>
    <property type="match status" value="1"/>
</dbReference>
<dbReference type="Gene3D" id="4.10.1240.50">
    <property type="match status" value="1"/>
</dbReference>
<reference evidence="10" key="1">
    <citation type="submission" date="2021-12" db="EMBL/GenBank/DDBJ databases">
        <authorList>
            <person name="King R."/>
        </authorList>
    </citation>
    <scope>NUCLEOTIDE SEQUENCE</scope>
</reference>
<evidence type="ECO:0000259" key="9">
    <source>
        <dbReference type="PROSITE" id="PS51293"/>
    </source>
</evidence>
<protein>
    <recommendedName>
        <fullName evidence="12">Mesoderm induction early response protein 1</fullName>
    </recommendedName>
</protein>
<keyword evidence="6" id="KW-0539">Nucleus</keyword>
<dbReference type="SMART" id="SM01189">
    <property type="entry name" value="ELM2"/>
    <property type="match status" value="1"/>
</dbReference>
<evidence type="ECO:0000313" key="10">
    <source>
        <dbReference type="EMBL" id="CAH0396099.1"/>
    </source>
</evidence>